<protein>
    <submittedName>
        <fullName evidence="8">ERD1 family protein</fullName>
    </submittedName>
</protein>
<name>A0AAD9DDH2_9STRA</name>
<keyword evidence="9" id="KW-1185">Reference proteome</keyword>
<feature type="compositionally biased region" description="Polar residues" evidence="5">
    <location>
        <begin position="78"/>
        <end position="98"/>
    </location>
</feature>
<dbReference type="InterPro" id="IPR004342">
    <property type="entry name" value="EXS_C"/>
</dbReference>
<evidence type="ECO:0000256" key="3">
    <source>
        <dbReference type="ARBA" id="ARBA00022989"/>
    </source>
</evidence>
<evidence type="ECO:0000313" key="9">
    <source>
        <dbReference type="Proteomes" id="UP001224775"/>
    </source>
</evidence>
<organism evidence="8 9">
    <name type="scientific">Skeletonema marinoi</name>
    <dbReference type="NCBI Taxonomy" id="267567"/>
    <lineage>
        <taxon>Eukaryota</taxon>
        <taxon>Sar</taxon>
        <taxon>Stramenopiles</taxon>
        <taxon>Ochrophyta</taxon>
        <taxon>Bacillariophyta</taxon>
        <taxon>Coscinodiscophyceae</taxon>
        <taxon>Thalassiosirophycidae</taxon>
        <taxon>Thalassiosirales</taxon>
        <taxon>Skeletonemataceae</taxon>
        <taxon>Skeletonema</taxon>
        <taxon>Skeletonema marinoi-dohrnii complex</taxon>
    </lineage>
</organism>
<dbReference type="GO" id="GO:0016020">
    <property type="term" value="C:membrane"/>
    <property type="evidence" value="ECO:0007669"/>
    <property type="project" value="UniProtKB-SubCell"/>
</dbReference>
<gene>
    <name evidence="8" type="ORF">QTG54_007338</name>
</gene>
<feature type="compositionally biased region" description="Polar residues" evidence="5">
    <location>
        <begin position="108"/>
        <end position="117"/>
    </location>
</feature>
<feature type="compositionally biased region" description="Polar residues" evidence="5">
    <location>
        <begin position="463"/>
        <end position="475"/>
    </location>
</feature>
<feature type="transmembrane region" description="Helical" evidence="6">
    <location>
        <begin position="20"/>
        <end position="41"/>
    </location>
</feature>
<comment type="subcellular location">
    <subcellularLocation>
        <location evidence="1">Membrane</location>
        <topology evidence="1">Multi-pass membrane protein</topology>
    </subcellularLocation>
</comment>
<dbReference type="Proteomes" id="UP001224775">
    <property type="component" value="Unassembled WGS sequence"/>
</dbReference>
<sequence length="475" mass="52945">MSSGQEVGEIFGDGSGPAMSLLRSPTVIIAAVGLWGMNVYLFKLFKIDYVHVLTLDLIKEKEASARKGGDNKEDDNSDLCSVGSTGSIPGPTMTNRNTKGSKRRANSPGDSNNHVNSADSEVTAGKLIIFSLSLLLLLHMSTVTWIDFIGGSAIGAIFIFYLAVIVGILLPLPSTAWIRTACMTIFHRTFELINPRCFCLGSGIPRAIPFIDVFFADACCSLSKVFFDWGMLWHLAWHYPEPVPMELHSIIIPSVAASLPYFIRARQCLVMYTIGAMKADAKKYQHMLNAIKYSTSLWPLVVSAYQKTITNEKEKAALEAFLIVLLAINSTYSLAWDIIMDWGMMQNTCAGGSNGGLTKSHSSCAHSVLRPKLRFGAPTSIGILFIDIVLRYSWVLRFWETDLFPNADIYILCTQFLEAIRRSLWNLLRVEWEHIKQNKGKEEDADDDVEMMEQKAFLAPKSRSMSPSFQHKQRS</sequence>
<dbReference type="AlphaFoldDB" id="A0AAD9DDH2"/>
<dbReference type="Pfam" id="PF03124">
    <property type="entry name" value="EXS"/>
    <property type="match status" value="1"/>
</dbReference>
<feature type="region of interest" description="Disordered" evidence="5">
    <location>
        <begin position="64"/>
        <end position="117"/>
    </location>
</feature>
<feature type="region of interest" description="Disordered" evidence="5">
    <location>
        <begin position="456"/>
        <end position="475"/>
    </location>
</feature>
<evidence type="ECO:0000256" key="6">
    <source>
        <dbReference type="SAM" id="Phobius"/>
    </source>
</evidence>
<evidence type="ECO:0000313" key="8">
    <source>
        <dbReference type="EMBL" id="KAK1741765.1"/>
    </source>
</evidence>
<proteinExistence type="predicted"/>
<dbReference type="PANTHER" id="PTHR10783:SF46">
    <property type="entry name" value="PROTEIN ERD1 HOMOLOG 2"/>
    <property type="match status" value="1"/>
</dbReference>
<dbReference type="PANTHER" id="PTHR10783">
    <property type="entry name" value="XENOTROPIC AND POLYTROPIC RETROVIRUS RECEPTOR 1-RELATED"/>
    <property type="match status" value="1"/>
</dbReference>
<feature type="transmembrane region" description="Helical" evidence="6">
    <location>
        <begin position="152"/>
        <end position="172"/>
    </location>
</feature>
<evidence type="ECO:0000256" key="4">
    <source>
        <dbReference type="ARBA" id="ARBA00023136"/>
    </source>
</evidence>
<keyword evidence="2 6" id="KW-0812">Transmembrane</keyword>
<evidence type="ECO:0000256" key="2">
    <source>
        <dbReference type="ARBA" id="ARBA00022692"/>
    </source>
</evidence>
<comment type="caution">
    <text evidence="8">The sequence shown here is derived from an EMBL/GenBank/DDBJ whole genome shotgun (WGS) entry which is preliminary data.</text>
</comment>
<keyword evidence="4 6" id="KW-0472">Membrane</keyword>
<keyword evidence="3 6" id="KW-1133">Transmembrane helix</keyword>
<dbReference type="GO" id="GO:0005737">
    <property type="term" value="C:cytoplasm"/>
    <property type="evidence" value="ECO:0007669"/>
    <property type="project" value="TreeGrafter"/>
</dbReference>
<evidence type="ECO:0000256" key="5">
    <source>
        <dbReference type="SAM" id="MobiDB-lite"/>
    </source>
</evidence>
<evidence type="ECO:0000259" key="7">
    <source>
        <dbReference type="PROSITE" id="PS51380"/>
    </source>
</evidence>
<evidence type="ECO:0000256" key="1">
    <source>
        <dbReference type="ARBA" id="ARBA00004141"/>
    </source>
</evidence>
<feature type="transmembrane region" description="Helical" evidence="6">
    <location>
        <begin position="316"/>
        <end position="335"/>
    </location>
</feature>
<dbReference type="PROSITE" id="PS51380">
    <property type="entry name" value="EXS"/>
    <property type="match status" value="1"/>
</dbReference>
<reference evidence="8" key="1">
    <citation type="submission" date="2023-06" db="EMBL/GenBank/DDBJ databases">
        <title>Survivors Of The Sea: Transcriptome response of Skeletonema marinoi to long-term dormancy.</title>
        <authorList>
            <person name="Pinder M.I.M."/>
            <person name="Kourtchenko O."/>
            <person name="Robertson E.K."/>
            <person name="Larsson T."/>
            <person name="Maumus F."/>
            <person name="Osuna-Cruz C.M."/>
            <person name="Vancaester E."/>
            <person name="Stenow R."/>
            <person name="Vandepoele K."/>
            <person name="Ploug H."/>
            <person name="Bruchert V."/>
            <person name="Godhe A."/>
            <person name="Topel M."/>
        </authorList>
    </citation>
    <scope>NUCLEOTIDE SEQUENCE</scope>
    <source>
        <strain evidence="8">R05AC</strain>
    </source>
</reference>
<dbReference type="EMBL" id="JATAAI010000012">
    <property type="protein sequence ID" value="KAK1741765.1"/>
    <property type="molecule type" value="Genomic_DNA"/>
</dbReference>
<feature type="domain" description="EXS" evidence="7">
    <location>
        <begin position="244"/>
        <end position="461"/>
    </location>
</feature>
<accession>A0AAD9DDH2</accession>
<feature type="transmembrane region" description="Helical" evidence="6">
    <location>
        <begin position="127"/>
        <end position="146"/>
    </location>
</feature>